<dbReference type="AlphaFoldDB" id="A0A0J7YPB0"/>
<gene>
    <name evidence="1" type="ORF">BVRB_040740</name>
</gene>
<organism evidence="1 2">
    <name type="scientific">Beta vulgaris subsp. vulgaris</name>
    <name type="common">Beet</name>
    <dbReference type="NCBI Taxonomy" id="3555"/>
    <lineage>
        <taxon>Eukaryota</taxon>
        <taxon>Viridiplantae</taxon>
        <taxon>Streptophyta</taxon>
        <taxon>Embryophyta</taxon>
        <taxon>Tracheophyta</taxon>
        <taxon>Spermatophyta</taxon>
        <taxon>Magnoliopsida</taxon>
        <taxon>eudicotyledons</taxon>
        <taxon>Gunneridae</taxon>
        <taxon>Pentapetalae</taxon>
        <taxon>Caryophyllales</taxon>
        <taxon>Chenopodiaceae</taxon>
        <taxon>Betoideae</taxon>
        <taxon>Beta</taxon>
    </lineage>
</organism>
<dbReference type="EMBL" id="KQ117315">
    <property type="protein sequence ID" value="KMS64973.1"/>
    <property type="molecule type" value="Genomic_DNA"/>
</dbReference>
<dbReference type="OrthoDB" id="1684131at2759"/>
<evidence type="ECO:0000313" key="1">
    <source>
        <dbReference type="EMBL" id="KMS64973.1"/>
    </source>
</evidence>
<reference evidence="1 2" key="1">
    <citation type="journal article" date="2014" name="Nature">
        <title>The genome of the recently domesticated crop plant sugar beet (Beta vulgaris).</title>
        <authorList>
            <person name="Dohm J.C."/>
            <person name="Minoche A.E."/>
            <person name="Holtgrawe D."/>
            <person name="Capella-Gutierrez S."/>
            <person name="Zakrzewski F."/>
            <person name="Tafer H."/>
            <person name="Rupp O."/>
            <person name="Sorensen T.R."/>
            <person name="Stracke R."/>
            <person name="Reinhardt R."/>
            <person name="Goesmann A."/>
            <person name="Kraft T."/>
            <person name="Schulz B."/>
            <person name="Stadler P.F."/>
            <person name="Schmidt T."/>
            <person name="Gabaldon T."/>
            <person name="Lehrach H."/>
            <person name="Weisshaar B."/>
            <person name="Himmelbauer H."/>
        </authorList>
    </citation>
    <scope>NUCLEOTIDE SEQUENCE [LARGE SCALE GENOMIC DNA]</scope>
    <source>
        <tissue evidence="1">Taproot</tissue>
    </source>
</reference>
<sequence length="101" mass="11073">QPAVKVHGVFPSDRGYVASSPRLQFHRVSRGDSAPVVTPFMQVGTYPTRNFATLGPYSYGRRSPGLRSPASLALIGSLNLPTPSRRQTLYVLLRVGRVLCF</sequence>
<dbReference type="Proteomes" id="UP000035740">
    <property type="component" value="Unassembled WGS sequence"/>
</dbReference>
<keyword evidence="2" id="KW-1185">Reference proteome</keyword>
<name>A0A0J7YPB0_BETVV</name>
<evidence type="ECO:0000313" key="2">
    <source>
        <dbReference type="Proteomes" id="UP000035740"/>
    </source>
</evidence>
<dbReference type="Gramene" id="KMS64973">
    <property type="protein sequence ID" value="KMS64973"/>
    <property type="gene ID" value="BVRB_040740"/>
</dbReference>
<feature type="non-terminal residue" evidence="1">
    <location>
        <position position="1"/>
    </location>
</feature>
<proteinExistence type="predicted"/>
<accession>A0A0J7YPB0</accession>
<protein>
    <submittedName>
        <fullName evidence="1">Uncharacterized protein</fullName>
    </submittedName>
</protein>